<keyword evidence="9" id="KW-1185">Reference proteome</keyword>
<dbReference type="GO" id="GO:0020037">
    <property type="term" value="F:heme binding"/>
    <property type="evidence" value="ECO:0007669"/>
    <property type="project" value="InterPro"/>
</dbReference>
<dbReference type="InterPro" id="IPR036396">
    <property type="entry name" value="Cyt_P450_sf"/>
</dbReference>
<evidence type="ECO:0000256" key="3">
    <source>
        <dbReference type="ARBA" id="ARBA00022723"/>
    </source>
</evidence>
<keyword evidence="5 7" id="KW-0408">Iron</keyword>
<evidence type="ECO:0000256" key="2">
    <source>
        <dbReference type="ARBA" id="ARBA00022617"/>
    </source>
</evidence>
<evidence type="ECO:0000256" key="7">
    <source>
        <dbReference type="RuleBase" id="RU000461"/>
    </source>
</evidence>
<dbReference type="CDD" id="cd11031">
    <property type="entry name" value="Cyp158A-like"/>
    <property type="match status" value="1"/>
</dbReference>
<reference evidence="8" key="2">
    <citation type="submission" date="2020-09" db="EMBL/GenBank/DDBJ databases">
        <authorList>
            <person name="Sun Q."/>
            <person name="Ohkuma M."/>
        </authorList>
    </citation>
    <scope>NUCLEOTIDE SEQUENCE</scope>
    <source>
        <strain evidence="8">JCM 3276</strain>
    </source>
</reference>
<dbReference type="Proteomes" id="UP000660680">
    <property type="component" value="Unassembled WGS sequence"/>
</dbReference>
<dbReference type="PANTHER" id="PTHR46696">
    <property type="entry name" value="P450, PUTATIVE (EUROFUNG)-RELATED"/>
    <property type="match status" value="1"/>
</dbReference>
<evidence type="ECO:0000256" key="5">
    <source>
        <dbReference type="ARBA" id="ARBA00023004"/>
    </source>
</evidence>
<dbReference type="SUPFAM" id="SSF48264">
    <property type="entry name" value="Cytochrome P450"/>
    <property type="match status" value="1"/>
</dbReference>
<comment type="similarity">
    <text evidence="1 7">Belongs to the cytochrome P450 family.</text>
</comment>
<protein>
    <submittedName>
        <fullName evidence="8">Cytochrome P450</fullName>
    </submittedName>
</protein>
<organism evidence="8 9">
    <name type="scientific">Actinokineospora fastidiosa</name>
    <dbReference type="NCBI Taxonomy" id="1816"/>
    <lineage>
        <taxon>Bacteria</taxon>
        <taxon>Bacillati</taxon>
        <taxon>Actinomycetota</taxon>
        <taxon>Actinomycetes</taxon>
        <taxon>Pseudonocardiales</taxon>
        <taxon>Pseudonocardiaceae</taxon>
        <taxon>Actinokineospora</taxon>
    </lineage>
</organism>
<keyword evidence="2 7" id="KW-0349">Heme</keyword>
<dbReference type="Pfam" id="PF00067">
    <property type="entry name" value="p450"/>
    <property type="match status" value="2"/>
</dbReference>
<dbReference type="GO" id="GO:0005506">
    <property type="term" value="F:iron ion binding"/>
    <property type="evidence" value="ECO:0007669"/>
    <property type="project" value="InterPro"/>
</dbReference>
<dbReference type="Gene3D" id="1.10.630.10">
    <property type="entry name" value="Cytochrome P450"/>
    <property type="match status" value="1"/>
</dbReference>
<keyword evidence="4 7" id="KW-0560">Oxidoreductase</keyword>
<evidence type="ECO:0000256" key="4">
    <source>
        <dbReference type="ARBA" id="ARBA00023002"/>
    </source>
</evidence>
<comment type="caution">
    <text evidence="8">The sequence shown here is derived from an EMBL/GenBank/DDBJ whole genome shotgun (WGS) entry which is preliminary data.</text>
</comment>
<keyword evidence="3 7" id="KW-0479">Metal-binding</keyword>
<dbReference type="AlphaFoldDB" id="A0A918LC03"/>
<keyword evidence="6 7" id="KW-0503">Monooxygenase</keyword>
<evidence type="ECO:0000313" key="9">
    <source>
        <dbReference type="Proteomes" id="UP000660680"/>
    </source>
</evidence>
<reference evidence="8" key="1">
    <citation type="journal article" date="2014" name="Int. J. Syst. Evol. Microbiol.">
        <title>Complete genome sequence of Corynebacterium casei LMG S-19264T (=DSM 44701T), isolated from a smear-ripened cheese.</title>
        <authorList>
            <consortium name="US DOE Joint Genome Institute (JGI-PGF)"/>
            <person name="Walter F."/>
            <person name="Albersmeier A."/>
            <person name="Kalinowski J."/>
            <person name="Ruckert C."/>
        </authorList>
    </citation>
    <scope>NUCLEOTIDE SEQUENCE</scope>
    <source>
        <strain evidence="8">JCM 3276</strain>
    </source>
</reference>
<accession>A0A918LC03</accession>
<dbReference type="PRINTS" id="PR00359">
    <property type="entry name" value="BP450"/>
</dbReference>
<dbReference type="FunFam" id="1.10.630.10:FF:000018">
    <property type="entry name" value="Cytochrome P450 monooxygenase"/>
    <property type="match status" value="1"/>
</dbReference>
<dbReference type="GO" id="GO:0016705">
    <property type="term" value="F:oxidoreductase activity, acting on paired donors, with incorporation or reduction of molecular oxygen"/>
    <property type="evidence" value="ECO:0007669"/>
    <property type="project" value="InterPro"/>
</dbReference>
<sequence>MTDLPSFPFAVSEGVEPPPEYAELRRCPVLPTVRLANGREAKLATRHQDVRLVLSDPRFSRAAYEGTLFARSPESLPLITVDAPDHTRRRSAVAHAFTARRVRELAPMVEEVAKAQLAELAESGSPADLVADYTVPFTQRVMCRVLGLPEEDIPLFRQWVDPMMSAGRYPAEAVAEAHAGFQAYVAAFVTGVATDLAAGRAVQGLVADMLNPRSPERALSPVETVVMTAGMLVAGYETTSNALATVVHHLLRHPELLDRPIDPVIAEILRYVCGNATGGVPHVAMEDVELSHGQVVRAGEVVIPIPDAANRDPAVFADPDTLDFDRAENPHVAFGYGAHHCVGAELARVELRIGVTALLGTFPDLRIAAADATLRWRTDMYIRGLWELPVAW</sequence>
<dbReference type="GO" id="GO:0004497">
    <property type="term" value="F:monooxygenase activity"/>
    <property type="evidence" value="ECO:0007669"/>
    <property type="project" value="UniProtKB-KW"/>
</dbReference>
<evidence type="ECO:0000256" key="6">
    <source>
        <dbReference type="ARBA" id="ARBA00023033"/>
    </source>
</evidence>
<dbReference type="InterPro" id="IPR002397">
    <property type="entry name" value="Cyt_P450_B"/>
</dbReference>
<dbReference type="InterPro" id="IPR001128">
    <property type="entry name" value="Cyt_P450"/>
</dbReference>
<dbReference type="EMBL" id="BMRB01000002">
    <property type="protein sequence ID" value="GGS29258.1"/>
    <property type="molecule type" value="Genomic_DNA"/>
</dbReference>
<dbReference type="PANTHER" id="PTHR46696:SF6">
    <property type="entry name" value="P450, PUTATIVE (EUROFUNG)-RELATED"/>
    <property type="match status" value="1"/>
</dbReference>
<dbReference type="InterPro" id="IPR017972">
    <property type="entry name" value="Cyt_P450_CS"/>
</dbReference>
<dbReference type="PRINTS" id="PR00385">
    <property type="entry name" value="P450"/>
</dbReference>
<gene>
    <name evidence="8" type="ORF">GCM10010171_23150</name>
</gene>
<proteinExistence type="inferred from homology"/>
<evidence type="ECO:0000256" key="1">
    <source>
        <dbReference type="ARBA" id="ARBA00010617"/>
    </source>
</evidence>
<dbReference type="RefSeq" id="WP_189210421.1">
    <property type="nucleotide sequence ID" value="NZ_BMRB01000002.1"/>
</dbReference>
<name>A0A918LC03_9PSEU</name>
<evidence type="ECO:0000313" key="8">
    <source>
        <dbReference type="EMBL" id="GGS29258.1"/>
    </source>
</evidence>
<dbReference type="PROSITE" id="PS00086">
    <property type="entry name" value="CYTOCHROME_P450"/>
    <property type="match status" value="1"/>
</dbReference>